<organism evidence="3 4">
    <name type="scientific">Halobellus rarus</name>
    <dbReference type="NCBI Taxonomy" id="1126237"/>
    <lineage>
        <taxon>Archaea</taxon>
        <taxon>Methanobacteriati</taxon>
        <taxon>Methanobacteriota</taxon>
        <taxon>Stenosarchaea group</taxon>
        <taxon>Halobacteria</taxon>
        <taxon>Halobacteriales</taxon>
        <taxon>Haloferacaceae</taxon>
        <taxon>Halobellus</taxon>
    </lineage>
</organism>
<evidence type="ECO:0000313" key="3">
    <source>
        <dbReference type="EMBL" id="MFD1597883.1"/>
    </source>
</evidence>
<protein>
    <recommendedName>
        <fullName evidence="5">CcmD family protein</fullName>
    </recommendedName>
</protein>
<evidence type="ECO:0000256" key="1">
    <source>
        <dbReference type="SAM" id="MobiDB-lite"/>
    </source>
</evidence>
<keyword evidence="2" id="KW-0472">Membrane</keyword>
<dbReference type="Proteomes" id="UP001597085">
    <property type="component" value="Unassembled WGS sequence"/>
</dbReference>
<evidence type="ECO:0000313" key="4">
    <source>
        <dbReference type="Proteomes" id="UP001597085"/>
    </source>
</evidence>
<dbReference type="Pfam" id="PF26027">
    <property type="entry name" value="DUF8005"/>
    <property type="match status" value="1"/>
</dbReference>
<feature type="transmembrane region" description="Helical" evidence="2">
    <location>
        <begin position="6"/>
        <end position="25"/>
    </location>
</feature>
<name>A0ABD6CKD0_9EURY</name>
<accession>A0ABD6CKD0</accession>
<proteinExistence type="predicted"/>
<keyword evidence="2" id="KW-1133">Transmembrane helix</keyword>
<evidence type="ECO:0000256" key="2">
    <source>
        <dbReference type="SAM" id="Phobius"/>
    </source>
</evidence>
<evidence type="ECO:0008006" key="5">
    <source>
        <dbReference type="Google" id="ProtNLM"/>
    </source>
</evidence>
<comment type="caution">
    <text evidence="3">The sequence shown here is derived from an EMBL/GenBank/DDBJ whole genome shotgun (WGS) entry which is preliminary data.</text>
</comment>
<dbReference type="EMBL" id="JBHUDK010000002">
    <property type="protein sequence ID" value="MFD1597883.1"/>
    <property type="molecule type" value="Genomic_DNA"/>
</dbReference>
<reference evidence="3 4" key="1">
    <citation type="journal article" date="2019" name="Int. J. Syst. Evol. Microbiol.">
        <title>The Global Catalogue of Microorganisms (GCM) 10K type strain sequencing project: providing services to taxonomists for standard genome sequencing and annotation.</title>
        <authorList>
            <consortium name="The Broad Institute Genomics Platform"/>
            <consortium name="The Broad Institute Genome Sequencing Center for Infectious Disease"/>
            <person name="Wu L."/>
            <person name="Ma J."/>
        </authorList>
    </citation>
    <scope>NUCLEOTIDE SEQUENCE [LARGE SCALE GENOMIC DNA]</scope>
    <source>
        <strain evidence="3 4">CGMCC 1.12121</strain>
    </source>
</reference>
<dbReference type="RefSeq" id="WP_256421310.1">
    <property type="nucleotide sequence ID" value="NZ_JANHDI010000007.1"/>
</dbReference>
<dbReference type="AlphaFoldDB" id="A0ABD6CKD0"/>
<sequence>MVEAGVLAYVGAVTVLFFFWAYGLVSFALDLKNKIVPGVRQYLRGRREQKEAERERREREEREKELY</sequence>
<gene>
    <name evidence="3" type="ORF">ACFSBX_02780</name>
</gene>
<keyword evidence="4" id="KW-1185">Reference proteome</keyword>
<keyword evidence="2" id="KW-0812">Transmembrane</keyword>
<feature type="region of interest" description="Disordered" evidence="1">
    <location>
        <begin position="46"/>
        <end position="67"/>
    </location>
</feature>
<dbReference type="InterPro" id="IPR058318">
    <property type="entry name" value="DUF8005"/>
</dbReference>